<dbReference type="InterPro" id="IPR007484">
    <property type="entry name" value="Peptidase_M28"/>
</dbReference>
<dbReference type="Pfam" id="PF04389">
    <property type="entry name" value="Peptidase_M28"/>
    <property type="match status" value="1"/>
</dbReference>
<sequence length="342" mass="36590">MQISAKHVWIFLACILVAVMATAATALSGILGMPGKSFSALPPPVTSAQADLAERMRRHVTSIASVELNTSPTDKLDEAARYIETTLASAHYTVQQQRYVARDHHVRNIEVSISNTAPGKAPARIFIIGAHYDSAPGAPGANDNGSGTAAVIELARLLKDTPLAEGTEVKFVFFVNEEPPYFNTPGMGSRPHAERLRRQGRNVEAALITDPIGCHSDDTGRQQYRRGVGAAFSDAGNFIAFVGTLESAGLIRRALGAFGSSAQFPSEGLAAPAFVEGVTFSDHASYARAGYPALMVTDTAFLRYPYYHTAHGTPDKLDYDDMARVVTGLSKAIQMMVGSKSM</sequence>
<dbReference type="SUPFAM" id="SSF53187">
    <property type="entry name" value="Zn-dependent exopeptidases"/>
    <property type="match status" value="1"/>
</dbReference>
<gene>
    <name evidence="3" type="ORF">C7C56_022525</name>
</gene>
<organism evidence="3 4">
    <name type="scientific">Massilia glaciei</name>
    <dbReference type="NCBI Taxonomy" id="1524097"/>
    <lineage>
        <taxon>Bacteria</taxon>
        <taxon>Pseudomonadati</taxon>
        <taxon>Pseudomonadota</taxon>
        <taxon>Betaproteobacteria</taxon>
        <taxon>Burkholderiales</taxon>
        <taxon>Oxalobacteraceae</taxon>
        <taxon>Telluria group</taxon>
        <taxon>Massilia</taxon>
    </lineage>
</organism>
<dbReference type="RefSeq" id="WP_106759605.1">
    <property type="nucleotide sequence ID" value="NZ_PXWF02000294.1"/>
</dbReference>
<dbReference type="AlphaFoldDB" id="A0A2U2HF56"/>
<dbReference type="PANTHER" id="PTHR12147:SF26">
    <property type="entry name" value="PEPTIDASE M28 DOMAIN-CONTAINING PROTEIN"/>
    <property type="match status" value="1"/>
</dbReference>
<keyword evidence="3" id="KW-0031">Aminopeptidase</keyword>
<keyword evidence="4" id="KW-1185">Reference proteome</keyword>
<dbReference type="GO" id="GO:0004177">
    <property type="term" value="F:aminopeptidase activity"/>
    <property type="evidence" value="ECO:0007669"/>
    <property type="project" value="UniProtKB-KW"/>
</dbReference>
<dbReference type="GO" id="GO:0006508">
    <property type="term" value="P:proteolysis"/>
    <property type="evidence" value="ECO:0007669"/>
    <property type="project" value="InterPro"/>
</dbReference>
<comment type="caution">
    <text evidence="3">The sequence shown here is derived from an EMBL/GenBank/DDBJ whole genome shotgun (WGS) entry which is preliminary data.</text>
</comment>
<dbReference type="GO" id="GO:0008235">
    <property type="term" value="F:metalloexopeptidase activity"/>
    <property type="evidence" value="ECO:0007669"/>
    <property type="project" value="InterPro"/>
</dbReference>
<feature type="signal peptide" evidence="1">
    <location>
        <begin position="1"/>
        <end position="23"/>
    </location>
</feature>
<evidence type="ECO:0000256" key="1">
    <source>
        <dbReference type="SAM" id="SignalP"/>
    </source>
</evidence>
<accession>A0A2U2HF56</accession>
<evidence type="ECO:0000313" key="4">
    <source>
        <dbReference type="Proteomes" id="UP000241421"/>
    </source>
</evidence>
<feature type="chain" id="PRO_5015707012" evidence="1">
    <location>
        <begin position="24"/>
        <end position="342"/>
    </location>
</feature>
<evidence type="ECO:0000259" key="2">
    <source>
        <dbReference type="Pfam" id="PF04389"/>
    </source>
</evidence>
<feature type="domain" description="Peptidase M28" evidence="2">
    <location>
        <begin position="116"/>
        <end position="327"/>
    </location>
</feature>
<dbReference type="PANTHER" id="PTHR12147">
    <property type="entry name" value="METALLOPEPTIDASE M28 FAMILY MEMBER"/>
    <property type="match status" value="1"/>
</dbReference>
<evidence type="ECO:0000313" key="3">
    <source>
        <dbReference type="EMBL" id="PWF42678.1"/>
    </source>
</evidence>
<dbReference type="EMBL" id="PXWF02000294">
    <property type="protein sequence ID" value="PWF42678.1"/>
    <property type="molecule type" value="Genomic_DNA"/>
</dbReference>
<dbReference type="Gene3D" id="3.40.630.10">
    <property type="entry name" value="Zn peptidases"/>
    <property type="match status" value="1"/>
</dbReference>
<dbReference type="OrthoDB" id="9789219at2"/>
<keyword evidence="3" id="KW-0378">Hydrolase</keyword>
<protein>
    <submittedName>
        <fullName evidence="3">Aminopeptidase</fullName>
    </submittedName>
</protein>
<proteinExistence type="predicted"/>
<keyword evidence="1" id="KW-0732">Signal</keyword>
<dbReference type="Proteomes" id="UP000241421">
    <property type="component" value="Unassembled WGS sequence"/>
</dbReference>
<keyword evidence="3" id="KW-0645">Protease</keyword>
<name>A0A2U2HF56_9BURK</name>
<reference evidence="3 4" key="1">
    <citation type="submission" date="2018-04" db="EMBL/GenBank/DDBJ databases">
        <title>Massilia violaceinigra sp. nov., a novel purple-pigmented bacterium isolated from Tianshan glacier, Xinjiang, China.</title>
        <authorList>
            <person name="Wang H."/>
        </authorList>
    </citation>
    <scope>NUCLEOTIDE SEQUENCE [LARGE SCALE GENOMIC DNA]</scope>
    <source>
        <strain evidence="3 4">B448-2</strain>
    </source>
</reference>
<dbReference type="InterPro" id="IPR045175">
    <property type="entry name" value="M28_fam"/>
</dbReference>